<dbReference type="AlphaFoldDB" id="A0A0U0SAV8"/>
<feature type="region of interest" description="Disordered" evidence="1">
    <location>
        <begin position="1"/>
        <end position="59"/>
    </location>
</feature>
<accession>A0A0U0SAV8</accession>
<reference evidence="3" key="1">
    <citation type="submission" date="2015-03" db="EMBL/GenBank/DDBJ databases">
        <authorList>
            <consortium name="Pathogen Informatics"/>
        </authorList>
    </citation>
    <scope>NUCLEOTIDE SEQUENCE [LARGE SCALE GENOMIC DNA]</scope>
    <source>
        <strain evidence="3">K00500041</strain>
    </source>
</reference>
<evidence type="ECO:0000256" key="1">
    <source>
        <dbReference type="SAM" id="MobiDB-lite"/>
    </source>
</evidence>
<dbReference type="EMBL" id="CSAE01000598">
    <property type="protein sequence ID" value="COW60284.1"/>
    <property type="molecule type" value="Genomic_DNA"/>
</dbReference>
<evidence type="ECO:0000313" key="2">
    <source>
        <dbReference type="EMBL" id="COW60284.1"/>
    </source>
</evidence>
<dbReference type="Proteomes" id="UP000038802">
    <property type="component" value="Unassembled WGS sequence"/>
</dbReference>
<organism evidence="2 3">
    <name type="scientific">Mycobacterium tuberculosis</name>
    <dbReference type="NCBI Taxonomy" id="1773"/>
    <lineage>
        <taxon>Bacteria</taxon>
        <taxon>Bacillati</taxon>
        <taxon>Actinomycetota</taxon>
        <taxon>Actinomycetes</taxon>
        <taxon>Mycobacteriales</taxon>
        <taxon>Mycobacteriaceae</taxon>
        <taxon>Mycobacterium</taxon>
        <taxon>Mycobacterium tuberculosis complex</taxon>
    </lineage>
</organism>
<proteinExistence type="predicted"/>
<protein>
    <submittedName>
        <fullName evidence="2">Uncharacterized protein</fullName>
    </submittedName>
</protein>
<gene>
    <name evidence="2" type="ORF">ERS007703_03918</name>
</gene>
<sequence length="72" mass="8118">MLELCSRSQPAHIARHRQHHIDRPPQSAPAHRGAQCLQERDRSSIVDVGPRQPGVARSHGIISCDGLRWRPK</sequence>
<evidence type="ECO:0000313" key="3">
    <source>
        <dbReference type="Proteomes" id="UP000038802"/>
    </source>
</evidence>
<name>A0A0U0SAV8_MYCTX</name>